<feature type="transmembrane region" description="Helical" evidence="1">
    <location>
        <begin position="6"/>
        <end position="26"/>
    </location>
</feature>
<protein>
    <recommendedName>
        <fullName evidence="2">DUF6533 domain-containing protein</fullName>
    </recommendedName>
</protein>
<accession>A0A8H5GFX2</accession>
<dbReference type="AlphaFoldDB" id="A0A8H5GFX2"/>
<proteinExistence type="predicted"/>
<feature type="transmembrane region" description="Helical" evidence="1">
    <location>
        <begin position="193"/>
        <end position="214"/>
    </location>
</feature>
<keyword evidence="1" id="KW-0812">Transmembrane</keyword>
<comment type="caution">
    <text evidence="3">The sequence shown here is derived from an EMBL/GenBank/DDBJ whole genome shotgun (WGS) entry which is preliminary data.</text>
</comment>
<dbReference type="OrthoDB" id="3350812at2759"/>
<organism evidence="3 4">
    <name type="scientific">Leucocoprinus leucothites</name>
    <dbReference type="NCBI Taxonomy" id="201217"/>
    <lineage>
        <taxon>Eukaryota</taxon>
        <taxon>Fungi</taxon>
        <taxon>Dikarya</taxon>
        <taxon>Basidiomycota</taxon>
        <taxon>Agaricomycotina</taxon>
        <taxon>Agaricomycetes</taxon>
        <taxon>Agaricomycetidae</taxon>
        <taxon>Agaricales</taxon>
        <taxon>Agaricineae</taxon>
        <taxon>Agaricaceae</taxon>
        <taxon>Leucocoprinus</taxon>
    </lineage>
</organism>
<dbReference type="Proteomes" id="UP000559027">
    <property type="component" value="Unassembled WGS sequence"/>
</dbReference>
<feature type="transmembrane region" description="Helical" evidence="1">
    <location>
        <begin position="77"/>
        <end position="98"/>
    </location>
</feature>
<keyword evidence="1" id="KW-1133">Transmembrane helix</keyword>
<dbReference type="EMBL" id="JAACJO010000001">
    <property type="protein sequence ID" value="KAF5364031.1"/>
    <property type="molecule type" value="Genomic_DNA"/>
</dbReference>
<reference evidence="3 4" key="1">
    <citation type="journal article" date="2020" name="ISME J.">
        <title>Uncovering the hidden diversity of litter-decomposition mechanisms in mushroom-forming fungi.</title>
        <authorList>
            <person name="Floudas D."/>
            <person name="Bentzer J."/>
            <person name="Ahren D."/>
            <person name="Johansson T."/>
            <person name="Persson P."/>
            <person name="Tunlid A."/>
        </authorList>
    </citation>
    <scope>NUCLEOTIDE SEQUENCE [LARGE SCALE GENOMIC DNA]</scope>
    <source>
        <strain evidence="3 4">CBS 146.42</strain>
    </source>
</reference>
<dbReference type="InterPro" id="IPR045340">
    <property type="entry name" value="DUF6533"/>
</dbReference>
<evidence type="ECO:0000256" key="1">
    <source>
        <dbReference type="SAM" id="Phobius"/>
    </source>
</evidence>
<evidence type="ECO:0000313" key="3">
    <source>
        <dbReference type="EMBL" id="KAF5364031.1"/>
    </source>
</evidence>
<feature type="transmembrane region" description="Helical" evidence="1">
    <location>
        <begin position="143"/>
        <end position="166"/>
    </location>
</feature>
<evidence type="ECO:0000313" key="4">
    <source>
        <dbReference type="Proteomes" id="UP000559027"/>
    </source>
</evidence>
<keyword evidence="1" id="KW-0472">Membrane</keyword>
<dbReference type="Pfam" id="PF20151">
    <property type="entry name" value="DUF6533"/>
    <property type="match status" value="1"/>
</dbReference>
<feature type="transmembrane region" description="Helical" evidence="1">
    <location>
        <begin position="38"/>
        <end position="57"/>
    </location>
</feature>
<feature type="transmembrane region" description="Helical" evidence="1">
    <location>
        <begin position="234"/>
        <end position="256"/>
    </location>
</feature>
<sequence>MDLATLGLITYVVWVFWLSKCFTSALSSSFDFARSRSLMESVVVKVASLIMLIYDYLLTLDLEVKLIWKADWNLGKFLFLLTRYLPFFDTAVVLYYQFSPVHTSRQCEIAYQYSAWMFVVGMTIAELLLTIRTWAVWEKDIRLGVALSILYAGFLVAEYVAVGLYLKSLTHEVSPLQPLVTCFVSNMNRLLSICWIVLMAYDAVIFTLIAIQAIRTFRLWGNVPLLRVIYQDGIIYFAYLFGLSFLNAIIILKLPLEYVNLLSLMERIAHALLTCRIILHIRELDARNTRPREIEEIALMDLTA</sequence>
<feature type="transmembrane region" description="Helical" evidence="1">
    <location>
        <begin position="110"/>
        <end position="131"/>
    </location>
</feature>
<gene>
    <name evidence="3" type="ORF">D9756_001009</name>
</gene>
<evidence type="ECO:0000259" key="2">
    <source>
        <dbReference type="Pfam" id="PF20151"/>
    </source>
</evidence>
<name>A0A8H5GFX2_9AGAR</name>
<keyword evidence="4" id="KW-1185">Reference proteome</keyword>
<feature type="domain" description="DUF6533" evidence="2">
    <location>
        <begin position="44"/>
        <end position="88"/>
    </location>
</feature>